<comment type="caution">
    <text evidence="2">The sequence shown here is derived from an EMBL/GenBank/DDBJ whole genome shotgun (WGS) entry which is preliminary data.</text>
</comment>
<evidence type="ECO:0000256" key="1">
    <source>
        <dbReference type="SAM" id="Phobius"/>
    </source>
</evidence>
<accession>A0A0C1CXH0</accession>
<sequence>MKIQNLALKKSFLHHHRLLFSVCEIPIEKRYIESKTNSFIILIATSVLVGIILYATDYSENIVKIGIFALLFNLYKIYQVYFLPLLILNEKGVELRAVRVTWKNIKRIEISWKQGTLHLQINLLNGKVVNEKVEKFRLMDYIYLHPTLRAFKRKYRNT</sequence>
<reference evidence="2 3" key="1">
    <citation type="submission" date="2014-10" db="EMBL/GenBank/DDBJ databases">
        <title>Kaistella jeonii genome.</title>
        <authorList>
            <person name="Clayton J.T."/>
            <person name="Newman J.D."/>
        </authorList>
    </citation>
    <scope>NUCLEOTIDE SEQUENCE [LARGE SCALE GENOMIC DNA]</scope>
    <source>
        <strain evidence="2 3">DSM 17048</strain>
    </source>
</reference>
<evidence type="ECO:0000313" key="3">
    <source>
        <dbReference type="Proteomes" id="UP000031473"/>
    </source>
</evidence>
<gene>
    <name evidence="2" type="ORF">OA86_08315</name>
</gene>
<feature type="transmembrane region" description="Helical" evidence="1">
    <location>
        <begin position="62"/>
        <end position="88"/>
    </location>
</feature>
<proteinExistence type="predicted"/>
<organism evidence="2 3">
    <name type="scientific">Kaistella jeonii</name>
    <dbReference type="NCBI Taxonomy" id="266749"/>
    <lineage>
        <taxon>Bacteria</taxon>
        <taxon>Pseudomonadati</taxon>
        <taxon>Bacteroidota</taxon>
        <taxon>Flavobacteriia</taxon>
        <taxon>Flavobacteriales</taxon>
        <taxon>Weeksellaceae</taxon>
        <taxon>Chryseobacterium group</taxon>
        <taxon>Kaistella</taxon>
    </lineage>
</organism>
<dbReference type="Proteomes" id="UP000031473">
    <property type="component" value="Unassembled WGS sequence"/>
</dbReference>
<dbReference type="AlphaFoldDB" id="A0A0C1CXH0"/>
<keyword evidence="3" id="KW-1185">Reference proteome</keyword>
<keyword evidence="1" id="KW-0812">Transmembrane</keyword>
<name>A0A0C1CXH0_9FLAO</name>
<protein>
    <submittedName>
        <fullName evidence="2">Uncharacterized protein</fullName>
    </submittedName>
</protein>
<keyword evidence="1" id="KW-1133">Transmembrane helix</keyword>
<dbReference type="OrthoDB" id="9988534at2"/>
<dbReference type="RefSeq" id="WP_039351622.1">
    <property type="nucleotide sequence ID" value="NZ_FOLA01000004.1"/>
</dbReference>
<evidence type="ECO:0000313" key="2">
    <source>
        <dbReference type="EMBL" id="KIA89066.1"/>
    </source>
</evidence>
<dbReference type="EMBL" id="JSYL01000004">
    <property type="protein sequence ID" value="KIA89066.1"/>
    <property type="molecule type" value="Genomic_DNA"/>
</dbReference>
<dbReference type="STRING" id="266749.SAMN05421876_10496"/>
<keyword evidence="1" id="KW-0472">Membrane</keyword>
<feature type="transmembrane region" description="Helical" evidence="1">
    <location>
        <begin position="39"/>
        <end position="56"/>
    </location>
</feature>